<evidence type="ECO:0000256" key="22">
    <source>
        <dbReference type="ARBA" id="ARBA00071478"/>
    </source>
</evidence>
<evidence type="ECO:0000256" key="8">
    <source>
        <dbReference type="ARBA" id="ARBA00022692"/>
    </source>
</evidence>
<feature type="domain" description="AB hydrolase-1" evidence="26">
    <location>
        <begin position="425"/>
        <end position="680"/>
    </location>
</feature>
<feature type="region of interest" description="Disordered" evidence="25">
    <location>
        <begin position="179"/>
        <end position="227"/>
    </location>
</feature>
<evidence type="ECO:0000256" key="25">
    <source>
        <dbReference type="SAM" id="MobiDB-lite"/>
    </source>
</evidence>
<evidence type="ECO:0000256" key="7">
    <source>
        <dbReference type="ARBA" id="ARBA00022487"/>
    </source>
</evidence>
<comment type="catalytic activity">
    <reaction evidence="20">
        <text>an acetyl ester + H2O = an aliphatic alcohol + acetate + H(+)</text>
        <dbReference type="Rhea" id="RHEA:12957"/>
        <dbReference type="ChEBI" id="CHEBI:2571"/>
        <dbReference type="ChEBI" id="CHEBI:15377"/>
        <dbReference type="ChEBI" id="CHEBI:15378"/>
        <dbReference type="ChEBI" id="CHEBI:30089"/>
        <dbReference type="ChEBI" id="CHEBI:47622"/>
        <dbReference type="EC" id="3.1.1.6"/>
    </reaction>
    <physiologicalReaction direction="left-to-right" evidence="20">
        <dbReference type="Rhea" id="RHEA:12958"/>
    </physiologicalReaction>
</comment>
<evidence type="ECO:0000256" key="18">
    <source>
        <dbReference type="ARBA" id="ARBA00050185"/>
    </source>
</evidence>
<feature type="compositionally biased region" description="Basic and acidic residues" evidence="25">
    <location>
        <begin position="36"/>
        <end position="46"/>
    </location>
</feature>
<dbReference type="InterPro" id="IPR029058">
    <property type="entry name" value="AB_hydrolase_fold"/>
</dbReference>
<comment type="catalytic activity">
    <reaction evidence="18">
        <text>hexadecanoate ester + H2O = an aliphatic alcohol + hexadecanoate + H(+)</text>
        <dbReference type="Rhea" id="RHEA:47392"/>
        <dbReference type="ChEBI" id="CHEBI:2571"/>
        <dbReference type="ChEBI" id="CHEBI:7896"/>
        <dbReference type="ChEBI" id="CHEBI:15377"/>
        <dbReference type="ChEBI" id="CHEBI:15378"/>
        <dbReference type="ChEBI" id="CHEBI:25835"/>
    </reaction>
    <physiologicalReaction direction="left-to-right" evidence="18">
        <dbReference type="Rhea" id="RHEA:47393"/>
    </physiologicalReaction>
</comment>
<dbReference type="EC" id="3.1.1.23" evidence="5"/>
<comment type="catalytic activity">
    <reaction evidence="19">
        <text>a triacylglycerol + H2O = a diacylglycerol + a fatty acid + H(+)</text>
        <dbReference type="Rhea" id="RHEA:12044"/>
        <dbReference type="ChEBI" id="CHEBI:15377"/>
        <dbReference type="ChEBI" id="CHEBI:15378"/>
        <dbReference type="ChEBI" id="CHEBI:17855"/>
        <dbReference type="ChEBI" id="CHEBI:18035"/>
        <dbReference type="ChEBI" id="CHEBI:28868"/>
        <dbReference type="EC" id="3.1.1.79"/>
    </reaction>
    <physiologicalReaction direction="left-to-right" evidence="19">
        <dbReference type="Rhea" id="RHEA:12045"/>
    </physiologicalReaction>
</comment>
<dbReference type="PANTHER" id="PTHR10794:SF45">
    <property type="entry name" value="MONOACYLGLYCEROL LIPASE ABHD2"/>
    <property type="match status" value="1"/>
</dbReference>
<dbReference type="GO" id="GO:0036126">
    <property type="term" value="C:sperm flagellum"/>
    <property type="evidence" value="ECO:0007669"/>
    <property type="project" value="TreeGrafter"/>
</dbReference>
<gene>
    <name evidence="27" type="ORF">NXF25_015716</name>
</gene>
<dbReference type="GO" id="GO:0008126">
    <property type="term" value="F:acetylesterase activity"/>
    <property type="evidence" value="ECO:0007669"/>
    <property type="project" value="UniProtKB-EC"/>
</dbReference>
<name>A0AAW1AWV8_CROAD</name>
<dbReference type="GO" id="GO:0051792">
    <property type="term" value="P:medium-chain fatty acid biosynthetic process"/>
    <property type="evidence" value="ECO:0007669"/>
    <property type="project" value="TreeGrafter"/>
</dbReference>
<evidence type="ECO:0000256" key="1">
    <source>
        <dbReference type="ARBA" id="ARBA00001613"/>
    </source>
</evidence>
<evidence type="ECO:0000256" key="12">
    <source>
        <dbReference type="ARBA" id="ARBA00022989"/>
    </source>
</evidence>
<keyword evidence="11" id="KW-0735">Signal-anchor</keyword>
<evidence type="ECO:0000256" key="14">
    <source>
        <dbReference type="ARBA" id="ARBA00023136"/>
    </source>
</evidence>
<comment type="catalytic activity">
    <reaction evidence="16">
        <text>a butanoate ester + H2O = an aliphatic alcohol + butanoate + H(+)</text>
        <dbReference type="Rhea" id="RHEA:47348"/>
        <dbReference type="ChEBI" id="CHEBI:2571"/>
        <dbReference type="ChEBI" id="CHEBI:15377"/>
        <dbReference type="ChEBI" id="CHEBI:15378"/>
        <dbReference type="ChEBI" id="CHEBI:17968"/>
        <dbReference type="ChEBI" id="CHEBI:50477"/>
    </reaction>
    <physiologicalReaction direction="left-to-right" evidence="16">
        <dbReference type="Rhea" id="RHEA:47349"/>
    </physiologicalReaction>
</comment>
<evidence type="ECO:0000256" key="20">
    <source>
        <dbReference type="ARBA" id="ARBA00051791"/>
    </source>
</evidence>
<dbReference type="EC" id="3.1.1.79" evidence="4"/>
<evidence type="ECO:0000256" key="21">
    <source>
        <dbReference type="ARBA" id="ARBA00067090"/>
    </source>
</evidence>
<evidence type="ECO:0000259" key="26">
    <source>
        <dbReference type="Pfam" id="PF00561"/>
    </source>
</evidence>
<organism evidence="27 28">
    <name type="scientific">Crotalus adamanteus</name>
    <name type="common">Eastern diamondback rattlesnake</name>
    <dbReference type="NCBI Taxonomy" id="8729"/>
    <lineage>
        <taxon>Eukaryota</taxon>
        <taxon>Metazoa</taxon>
        <taxon>Chordata</taxon>
        <taxon>Craniata</taxon>
        <taxon>Vertebrata</taxon>
        <taxon>Euteleostomi</taxon>
        <taxon>Lepidosauria</taxon>
        <taxon>Squamata</taxon>
        <taxon>Bifurcata</taxon>
        <taxon>Unidentata</taxon>
        <taxon>Episquamata</taxon>
        <taxon>Toxicofera</taxon>
        <taxon>Serpentes</taxon>
        <taxon>Colubroidea</taxon>
        <taxon>Viperidae</taxon>
        <taxon>Crotalinae</taxon>
        <taxon>Crotalus</taxon>
    </lineage>
</organism>
<dbReference type="InterPro" id="IPR000952">
    <property type="entry name" value="AB_hydrolase_4_CS"/>
</dbReference>
<dbReference type="PANTHER" id="PTHR10794">
    <property type="entry name" value="ABHYDROLASE DOMAIN-CONTAINING PROTEIN"/>
    <property type="match status" value="1"/>
</dbReference>
<evidence type="ECO:0000256" key="5">
    <source>
        <dbReference type="ARBA" id="ARBA00013254"/>
    </source>
</evidence>
<evidence type="ECO:0000256" key="15">
    <source>
        <dbReference type="ARBA" id="ARBA00023180"/>
    </source>
</evidence>
<dbReference type="GO" id="GO:0046464">
    <property type="term" value="P:acylglycerol catabolic process"/>
    <property type="evidence" value="ECO:0007669"/>
    <property type="project" value="TreeGrafter"/>
</dbReference>
<evidence type="ECO:0000256" key="24">
    <source>
        <dbReference type="ARBA" id="ARBA00076966"/>
    </source>
</evidence>
<evidence type="ECO:0000256" key="13">
    <source>
        <dbReference type="ARBA" id="ARBA00023098"/>
    </source>
</evidence>
<dbReference type="PROSITE" id="PS01133">
    <property type="entry name" value="UPF0017"/>
    <property type="match status" value="1"/>
</dbReference>
<keyword evidence="9" id="KW-0378">Hydrolase</keyword>
<dbReference type="InterPro" id="IPR000073">
    <property type="entry name" value="AB_hydrolase_1"/>
</dbReference>
<evidence type="ECO:0000256" key="23">
    <source>
        <dbReference type="ARBA" id="ARBA00075295"/>
    </source>
</evidence>
<evidence type="ECO:0000313" key="27">
    <source>
        <dbReference type="EMBL" id="KAK9394053.1"/>
    </source>
</evidence>
<dbReference type="InterPro" id="IPR050960">
    <property type="entry name" value="AB_hydrolase_4_sf"/>
</dbReference>
<dbReference type="AlphaFoldDB" id="A0AAW1AWV8"/>
<accession>A0AAW1AWV8</accession>
<dbReference type="FunFam" id="3.40.50.1820:FF:000053">
    <property type="entry name" value="Abhydrolase domain containing 2"/>
    <property type="match status" value="1"/>
</dbReference>
<evidence type="ECO:0000256" key="3">
    <source>
        <dbReference type="ARBA" id="ARBA00010884"/>
    </source>
</evidence>
<feature type="compositionally biased region" description="Pro residues" evidence="25">
    <location>
        <begin position="211"/>
        <end position="220"/>
    </location>
</feature>
<comment type="catalytic activity">
    <reaction evidence="17">
        <text>2-(5Z,8Z,11Z,14Z-eicosatetraenoyl)-glycerol + H2O = glycerol + (5Z,8Z,11Z,14Z)-eicosatetraenoate + H(+)</text>
        <dbReference type="Rhea" id="RHEA:26132"/>
        <dbReference type="ChEBI" id="CHEBI:15377"/>
        <dbReference type="ChEBI" id="CHEBI:15378"/>
        <dbReference type="ChEBI" id="CHEBI:17754"/>
        <dbReference type="ChEBI" id="CHEBI:32395"/>
        <dbReference type="ChEBI" id="CHEBI:52392"/>
    </reaction>
    <physiologicalReaction direction="left-to-right" evidence="17">
        <dbReference type="Rhea" id="RHEA:26133"/>
    </physiologicalReaction>
</comment>
<dbReference type="EMBL" id="JAOTOJ010000012">
    <property type="protein sequence ID" value="KAK9394053.1"/>
    <property type="molecule type" value="Genomic_DNA"/>
</dbReference>
<keyword evidence="8" id="KW-0812">Transmembrane</keyword>
<evidence type="ECO:0000256" key="17">
    <source>
        <dbReference type="ARBA" id="ARBA00047476"/>
    </source>
</evidence>
<dbReference type="GO" id="GO:0043401">
    <property type="term" value="P:steroid hormone receptor signaling pathway"/>
    <property type="evidence" value="ECO:0007669"/>
    <property type="project" value="TreeGrafter"/>
</dbReference>
<reference evidence="27 28" key="1">
    <citation type="journal article" date="2024" name="Proc. Natl. Acad. Sci. U.S.A.">
        <title>The genetic regulatory architecture and epigenomic basis for age-related changes in rattlesnake venom.</title>
        <authorList>
            <person name="Hogan M.P."/>
            <person name="Holding M.L."/>
            <person name="Nystrom G.S."/>
            <person name="Colston T.J."/>
            <person name="Bartlett D.A."/>
            <person name="Mason A.J."/>
            <person name="Ellsworth S.A."/>
            <person name="Rautsaw R.M."/>
            <person name="Lawrence K.C."/>
            <person name="Strickland J.L."/>
            <person name="He B."/>
            <person name="Fraser P."/>
            <person name="Margres M.J."/>
            <person name="Gilbert D.M."/>
            <person name="Gibbs H.L."/>
            <person name="Parkinson C.L."/>
            <person name="Rokyta D.R."/>
        </authorList>
    </citation>
    <scope>NUCLEOTIDE SEQUENCE [LARGE SCALE GENOMIC DNA]</scope>
    <source>
        <strain evidence="27">DRR0105</strain>
    </source>
</reference>
<evidence type="ECO:0000256" key="6">
    <source>
        <dbReference type="ARBA" id="ARBA00022475"/>
    </source>
</evidence>
<keyword evidence="7" id="KW-0719">Serine esterase</keyword>
<comment type="catalytic activity">
    <reaction evidence="1">
        <text>Hydrolyzes glycerol monoesters of long-chain fatty acids.</text>
        <dbReference type="EC" id="3.1.1.23"/>
    </reaction>
</comment>
<keyword evidence="28" id="KW-1185">Reference proteome</keyword>
<dbReference type="GO" id="GO:0047372">
    <property type="term" value="F:monoacylglycerol lipase activity"/>
    <property type="evidence" value="ECO:0007669"/>
    <property type="project" value="UniProtKB-EC"/>
</dbReference>
<dbReference type="GO" id="GO:0048240">
    <property type="term" value="P:sperm capacitation"/>
    <property type="evidence" value="ECO:0007669"/>
    <property type="project" value="TreeGrafter"/>
</dbReference>
<evidence type="ECO:0000256" key="9">
    <source>
        <dbReference type="ARBA" id="ARBA00022801"/>
    </source>
</evidence>
<feature type="region of interest" description="Disordered" evidence="25">
    <location>
        <begin position="121"/>
        <end position="151"/>
    </location>
</feature>
<comment type="similarity">
    <text evidence="3">Belongs to the AB hydrolase superfamily. AB hydrolase 4 family.</text>
</comment>
<keyword evidence="15" id="KW-0325">Glycoprotein</keyword>
<comment type="caution">
    <text evidence="27">The sequence shown here is derived from an EMBL/GenBank/DDBJ whole genome shotgun (WGS) entry which is preliminary data.</text>
</comment>
<feature type="region of interest" description="Disordered" evidence="25">
    <location>
        <begin position="33"/>
        <end position="71"/>
    </location>
</feature>
<feature type="compositionally biased region" description="Pro residues" evidence="25">
    <location>
        <begin position="53"/>
        <end position="62"/>
    </location>
</feature>
<feature type="compositionally biased region" description="Gly residues" evidence="25">
    <location>
        <begin position="141"/>
        <end position="151"/>
    </location>
</feature>
<dbReference type="Gene3D" id="3.40.50.1820">
    <property type="entry name" value="alpha/beta hydrolase"/>
    <property type="match status" value="1"/>
</dbReference>
<dbReference type="SUPFAM" id="SSF53474">
    <property type="entry name" value="alpha/beta-Hydrolases"/>
    <property type="match status" value="1"/>
</dbReference>
<proteinExistence type="inferred from homology"/>
<evidence type="ECO:0000256" key="11">
    <source>
        <dbReference type="ARBA" id="ARBA00022968"/>
    </source>
</evidence>
<sequence length="747" mass="82405">MSCAWLKQAWAARELLREHDRFSLTRRVTQNGSLRRRAEATFRGTRDAAPPRSRAPPPPPAPPRRHSPLHQLRHKDPIARRLFSWLGGASRGAAPLSRPQSPPPNFFSIFVAPGIREPIPCRLGAGSGRRRRQWSEKDGGPRVGGASGDGGARCVKGRAGGGVSMGVVIRAGIGGSAGVGPAQVRRAAGPRGRAGVSRSPEIRRRLSIRGPPSPPPPPSSPWMRLRFPPSLPLSSSRRAGLQLPSCLSQPVGTPCLGIALACSFSLSHLHPARSRAGRGFLSSSESSGPLLSYYTDSKMSSLIETPELPAVFDGVKLAAVAAVLYIIVRCLNLKSPTAPPELIYQDTPLARFLIKSCPLLTKEYIPPLIWGKSGHIQTALYGKMGRVSSPHPYGLRKYLTMSDGATATFDLFEPLAENSSKEDITMVICPGIANHSEKQYIRTFVDYAQKKGYRCAVLNHLGALPNIELTSPRMFTYGCTWEFAAMVSHIKKTYPQSNLVVVGFSLGGNIVCKYLGESHINQDRVLCCVSVCQGYSALRAQETFMQWDQCRRFYNFLMADNLKKIILSHRQALFAETTRKVHSLVETDLSRLHMATSLMQIDDSIMRKFHGYGSLREYYEQESCLHYLHRIFVPLLLVNAADDPLVHDSLLSIPRALSEKQENVMFVLPLHGGHLGFFEGSVLFPEPLTWMDKLVVQPGLIIFSVGIRPQRFRPNRATARRCRCFERFGSGLAAYSTQRGTPWGGCL</sequence>
<dbReference type="Pfam" id="PF00561">
    <property type="entry name" value="Abhydrolase_1"/>
    <property type="match status" value="1"/>
</dbReference>
<dbReference type="Proteomes" id="UP001474421">
    <property type="component" value="Unassembled WGS sequence"/>
</dbReference>
<feature type="compositionally biased region" description="Low complexity" evidence="25">
    <location>
        <begin position="180"/>
        <end position="196"/>
    </location>
</feature>
<evidence type="ECO:0000256" key="4">
    <source>
        <dbReference type="ARBA" id="ARBA00013088"/>
    </source>
</evidence>
<keyword evidence="14" id="KW-0472">Membrane</keyword>
<dbReference type="GO" id="GO:0051793">
    <property type="term" value="P:medium-chain fatty acid catabolic process"/>
    <property type="evidence" value="ECO:0007669"/>
    <property type="project" value="TreeGrafter"/>
</dbReference>
<evidence type="ECO:0000256" key="16">
    <source>
        <dbReference type="ARBA" id="ARBA00033629"/>
    </source>
</evidence>
<keyword evidence="6" id="KW-1003">Cell membrane</keyword>
<dbReference type="EC" id="3.1.1.6" evidence="21"/>
<evidence type="ECO:0000256" key="2">
    <source>
        <dbReference type="ARBA" id="ARBA00004401"/>
    </source>
</evidence>
<protein>
    <recommendedName>
        <fullName evidence="22">Monoacylglycerol lipase ABHD2</fullName>
        <ecNumber evidence="5">3.1.1.23</ecNumber>
        <ecNumber evidence="21">3.1.1.6</ecNumber>
        <ecNumber evidence="4">3.1.1.79</ecNumber>
    </recommendedName>
    <alternativeName>
        <fullName evidence="24">2-arachidonoylglycerol hydrolase</fullName>
    </alternativeName>
    <alternativeName>
        <fullName evidence="23">Acetylesterase</fullName>
    </alternativeName>
</protein>
<keyword evidence="10" id="KW-0442">Lipid degradation</keyword>
<dbReference type="GO" id="GO:0097524">
    <property type="term" value="C:sperm plasma membrane"/>
    <property type="evidence" value="ECO:0007669"/>
    <property type="project" value="TreeGrafter"/>
</dbReference>
<keyword evidence="12" id="KW-1133">Transmembrane helix</keyword>
<evidence type="ECO:0000256" key="10">
    <source>
        <dbReference type="ARBA" id="ARBA00022963"/>
    </source>
</evidence>
<evidence type="ECO:0000256" key="19">
    <source>
        <dbReference type="ARBA" id="ARBA00050565"/>
    </source>
</evidence>
<comment type="subcellular location">
    <subcellularLocation>
        <location evidence="2">Cell membrane</location>
        <topology evidence="2">Single-pass type II membrane protein</topology>
    </subcellularLocation>
</comment>
<keyword evidence="13" id="KW-0443">Lipid metabolism</keyword>
<evidence type="ECO:0000313" key="28">
    <source>
        <dbReference type="Proteomes" id="UP001474421"/>
    </source>
</evidence>